<accession>A0A8J7QMH9</accession>
<protein>
    <submittedName>
        <fullName evidence="1">Thrombospondin type 3 repeat-containing protein</fullName>
    </submittedName>
</protein>
<name>A0A8J7QMH9_9BACT</name>
<dbReference type="AlphaFoldDB" id="A0A8J7QMH9"/>
<dbReference type="SUPFAM" id="SSF103647">
    <property type="entry name" value="TSP type-3 repeat"/>
    <property type="match status" value="1"/>
</dbReference>
<dbReference type="GO" id="GO:0005509">
    <property type="term" value="F:calcium ion binding"/>
    <property type="evidence" value="ECO:0007669"/>
    <property type="project" value="InterPro"/>
</dbReference>
<gene>
    <name evidence="1" type="ORF">J3U88_21720</name>
</gene>
<dbReference type="EMBL" id="JAFREP010000022">
    <property type="protein sequence ID" value="MBO1321113.1"/>
    <property type="molecule type" value="Genomic_DNA"/>
</dbReference>
<comment type="caution">
    <text evidence="1">The sequence shown here is derived from an EMBL/GenBank/DDBJ whole genome shotgun (WGS) entry which is preliminary data.</text>
</comment>
<dbReference type="InterPro" id="IPR028974">
    <property type="entry name" value="TSP_type-3_rpt"/>
</dbReference>
<dbReference type="Proteomes" id="UP000664417">
    <property type="component" value="Unassembled WGS sequence"/>
</dbReference>
<dbReference type="Gene3D" id="4.10.1080.10">
    <property type="entry name" value="TSP type-3 repeat"/>
    <property type="match status" value="1"/>
</dbReference>
<dbReference type="RefSeq" id="WP_207861088.1">
    <property type="nucleotide sequence ID" value="NZ_JAFREP010000022.1"/>
</dbReference>
<sequence>MSAKHLFLNIALILFALFQLSALNLSAMEPATAKPNTDIPNPSLFYPAFAEDFTDSNHLVFQVRVEEQVLLEESHHIAKLTEDGAIALFGSQPKKAAELAALHHAGSSVRVQALVDGEPYHEFSYDDLKAWQQGLFDEEGFEMAAHISVTPTNVVSKRVKTGKTTPVLIDCRDDVRNCACPQWASHPSCSGDPDGDGITSYYDNCDYVANANQNDCDGDGIGDKCDSNNVVTRPYWTTLSFHTEFSGTYRCINNSLHEVWYDFDVNQLNYKQLDCATGRVISTYPAGQAPTFKFRGERYVNIGSPCGK</sequence>
<keyword evidence="2" id="KW-1185">Reference proteome</keyword>
<proteinExistence type="predicted"/>
<evidence type="ECO:0000313" key="2">
    <source>
        <dbReference type="Proteomes" id="UP000664417"/>
    </source>
</evidence>
<reference evidence="1" key="1">
    <citation type="submission" date="2021-03" db="EMBL/GenBank/DDBJ databases">
        <authorList>
            <person name="Wang G."/>
        </authorList>
    </citation>
    <scope>NUCLEOTIDE SEQUENCE</scope>
    <source>
        <strain evidence="1">KCTC 12899</strain>
    </source>
</reference>
<evidence type="ECO:0000313" key="1">
    <source>
        <dbReference type="EMBL" id="MBO1321113.1"/>
    </source>
</evidence>
<organism evidence="1 2">
    <name type="scientific">Acanthopleuribacter pedis</name>
    <dbReference type="NCBI Taxonomy" id="442870"/>
    <lineage>
        <taxon>Bacteria</taxon>
        <taxon>Pseudomonadati</taxon>
        <taxon>Acidobacteriota</taxon>
        <taxon>Holophagae</taxon>
        <taxon>Acanthopleuribacterales</taxon>
        <taxon>Acanthopleuribacteraceae</taxon>
        <taxon>Acanthopleuribacter</taxon>
    </lineage>
</organism>